<dbReference type="Gene3D" id="3.40.91.20">
    <property type="match status" value="1"/>
</dbReference>
<dbReference type="InterPro" id="IPR011338">
    <property type="entry name" value="BamHI/BglII/BstY"/>
</dbReference>
<gene>
    <name evidence="1" type="ORF">WMO37_10755</name>
</gene>
<dbReference type="GO" id="GO:0004519">
    <property type="term" value="F:endonuclease activity"/>
    <property type="evidence" value="ECO:0007669"/>
    <property type="project" value="UniProtKB-KW"/>
</dbReference>
<organism evidence="1 2">
    <name type="scientific">Lachnospira intestinalis</name>
    <dbReference type="NCBI Taxonomy" id="3133158"/>
    <lineage>
        <taxon>Bacteria</taxon>
        <taxon>Bacillati</taxon>
        <taxon>Bacillota</taxon>
        <taxon>Clostridia</taxon>
        <taxon>Lachnospirales</taxon>
        <taxon>Lachnospiraceae</taxon>
        <taxon>Lachnospira</taxon>
    </lineage>
</organism>
<accession>A0ABV1H861</accession>
<evidence type="ECO:0000313" key="1">
    <source>
        <dbReference type="EMBL" id="MEQ2555476.1"/>
    </source>
</evidence>
<dbReference type="EMBL" id="JBBMFS010000009">
    <property type="protein sequence ID" value="MEQ2555476.1"/>
    <property type="molecule type" value="Genomic_DNA"/>
</dbReference>
<proteinExistence type="predicted"/>
<reference evidence="1" key="1">
    <citation type="submission" date="2024-03" db="EMBL/GenBank/DDBJ databases">
        <title>Human intestinal bacterial collection.</title>
        <authorList>
            <person name="Pauvert C."/>
            <person name="Hitch T.C.A."/>
            <person name="Clavel T."/>
        </authorList>
    </citation>
    <scope>NUCLEOTIDE SEQUENCE [LARGE SCALE GENOMIC DNA]</scope>
    <source>
        <strain evidence="1">CLA-AA-H89B</strain>
    </source>
</reference>
<sequence>MKIANMYNHLNGYEYMLVHKKQLWEEIESAINSINADDFIKYSKDKAKLGKTLYDQKNINKQFRSILYPLNWKSVTIPYYVTGDIDTAKNVALIRDREEQKQIIEDNGFEAYSTNNQIDFVKDRVAVEVQFGKYFSVAYDLHVKHTFFFLRNDIDVGIEIIPTRKMMLKMDTGVAWFENEVANVIREGRSNPTVPVVIIGIEQD</sequence>
<dbReference type="InterPro" id="IPR015278">
    <property type="entry name" value="BglII-like"/>
</dbReference>
<keyword evidence="2" id="KW-1185">Reference proteome</keyword>
<keyword evidence="1" id="KW-0378">Hydrolase</keyword>
<dbReference type="InterPro" id="IPR011335">
    <property type="entry name" value="Restrct_endonuc-II-like"/>
</dbReference>
<keyword evidence="1" id="KW-0255">Endonuclease</keyword>
<evidence type="ECO:0000313" key="2">
    <source>
        <dbReference type="Proteomes" id="UP001546774"/>
    </source>
</evidence>
<name>A0ABV1H861_9FIRM</name>
<comment type="caution">
    <text evidence="1">The sequence shown here is derived from an EMBL/GenBank/DDBJ whole genome shotgun (WGS) entry which is preliminary data.</text>
</comment>
<keyword evidence="1" id="KW-0540">Nuclease</keyword>
<dbReference type="SUPFAM" id="SSF52980">
    <property type="entry name" value="Restriction endonuclease-like"/>
    <property type="match status" value="1"/>
</dbReference>
<dbReference type="Pfam" id="PF09195">
    <property type="entry name" value="Endonuc-BglII"/>
    <property type="match status" value="1"/>
</dbReference>
<protein>
    <submittedName>
        <fullName evidence="1">BglII/BstYI family type II restriction endonuclease</fullName>
    </submittedName>
</protein>
<dbReference type="Proteomes" id="UP001546774">
    <property type="component" value="Unassembled WGS sequence"/>
</dbReference>